<evidence type="ECO:0000256" key="1">
    <source>
        <dbReference type="ARBA" id="ARBA00043967"/>
    </source>
</evidence>
<dbReference type="InterPro" id="IPR037284">
    <property type="entry name" value="SUF_FeS_clus_asmbl_SufBD_sf"/>
</dbReference>
<organism evidence="4 5">
    <name type="scientific">Neosynechococcus sphagnicola sy1</name>
    <dbReference type="NCBI Taxonomy" id="1497020"/>
    <lineage>
        <taxon>Bacteria</taxon>
        <taxon>Bacillati</taxon>
        <taxon>Cyanobacteriota</taxon>
        <taxon>Cyanophyceae</taxon>
        <taxon>Neosynechococcales</taxon>
        <taxon>Neosynechococcaceae</taxon>
        <taxon>Neosynechococcus</taxon>
    </lineage>
</organism>
<dbReference type="NCBIfam" id="TIGR01981">
    <property type="entry name" value="sufD"/>
    <property type="match status" value="1"/>
</dbReference>
<feature type="domain" description="SUF system FeS cluster assembly SufBD N-terminal" evidence="3">
    <location>
        <begin position="40"/>
        <end position="184"/>
    </location>
</feature>
<dbReference type="EMBL" id="JJML01000046">
    <property type="protein sequence ID" value="KGF71867.1"/>
    <property type="molecule type" value="Genomic_DNA"/>
</dbReference>
<dbReference type="PANTHER" id="PTHR43575:SF1">
    <property type="entry name" value="PROTEIN ABCI7, CHLOROPLASTIC"/>
    <property type="match status" value="1"/>
</dbReference>
<dbReference type="AlphaFoldDB" id="A0A098TIQ2"/>
<dbReference type="InterPro" id="IPR045595">
    <property type="entry name" value="SufBD_N"/>
</dbReference>
<dbReference type="PANTHER" id="PTHR43575">
    <property type="entry name" value="PROTEIN ABCI7, CHLOROPLASTIC"/>
    <property type="match status" value="1"/>
</dbReference>
<evidence type="ECO:0000259" key="3">
    <source>
        <dbReference type="Pfam" id="PF19295"/>
    </source>
</evidence>
<protein>
    <recommendedName>
        <fullName evidence="6">Fe-S cluster assembly protein SufD</fullName>
    </recommendedName>
</protein>
<dbReference type="SUPFAM" id="SSF101960">
    <property type="entry name" value="Stabilizer of iron transporter SufD"/>
    <property type="match status" value="1"/>
</dbReference>
<dbReference type="STRING" id="1497020.DO97_14605"/>
<dbReference type="InterPro" id="IPR011542">
    <property type="entry name" value="SUF_FeS_clus_asmbl_SufD"/>
</dbReference>
<dbReference type="OrthoDB" id="9803529at2"/>
<dbReference type="InterPro" id="IPR055346">
    <property type="entry name" value="Fe-S_cluster_assembly_SufBD"/>
</dbReference>
<feature type="domain" description="SUF system FeS cluster assembly SufBD core" evidence="2">
    <location>
        <begin position="196"/>
        <end position="422"/>
    </location>
</feature>
<sequence length="451" mass="48675">MTIQVSQIVNSDASERSSSSGVRAAYLNQLLSLRQELASPADWLTQVRNRATALVQEQAMPSPQDEDWRFTDLSALLQVNFAVSSPPPTVTLSDLSALTLTEDPSYRLVFVNGVFAPQLSAIADLPSGLWIGNLGTAPTALNLPDFLAKQQGAEEVFTALNTASFTDAAVVWVSKQVAIAAPIHLLMITAPTATPEVLHPRCLVVAEPGSSLTLVEEYATVGTGTTLSNAVTELWLADSAQVNHVLVQQNQLTGFHVGKTAVFQARGSHYRGHPITLGAQLSRHHLEVFSRGEQTETTIQALTQISGQQVADTHSAIAHLQPHCTSRQVHKCIVGDRAHAVFNGKICVAKAAQLTDAAQLSRNLLLSPRARIDTKPQLEIVADNVKCAHGATVSQLDNDEIFYLQSRGLDREAACDLLVYAFAVDIFHRIPVASVRDRLVKRLTTATSPLV</sequence>
<evidence type="ECO:0000313" key="5">
    <source>
        <dbReference type="Proteomes" id="UP000030170"/>
    </source>
</evidence>
<evidence type="ECO:0000259" key="2">
    <source>
        <dbReference type="Pfam" id="PF01458"/>
    </source>
</evidence>
<reference evidence="4 5" key="1">
    <citation type="journal article" date="2014" name="Mol. Ecol.">
        <title>Evolution of Synechococcus.</title>
        <authorList>
            <person name="Dvorak P."/>
            <person name="Casamatta D."/>
            <person name="Hasler P."/>
            <person name="Poulickova A."/>
            <person name="Ondrej V."/>
            <person name="Sanges R."/>
        </authorList>
    </citation>
    <scope>NUCLEOTIDE SEQUENCE [LARGE SCALE GENOMIC DNA]</scope>
    <source>
        <strain evidence="4 5">CAUP A 1101</strain>
    </source>
</reference>
<gene>
    <name evidence="4" type="ORF">DO97_14605</name>
</gene>
<name>A0A098TIQ2_9CYAN</name>
<dbReference type="Pfam" id="PF19295">
    <property type="entry name" value="SufBD_N"/>
    <property type="match status" value="1"/>
</dbReference>
<comment type="similarity">
    <text evidence="1">Belongs to the iron-sulfur cluster assembly SufBD family.</text>
</comment>
<dbReference type="RefSeq" id="WP_036535500.1">
    <property type="nucleotide sequence ID" value="NZ_JJML01000046.1"/>
</dbReference>
<dbReference type="Pfam" id="PF01458">
    <property type="entry name" value="SUFBD_core"/>
    <property type="match status" value="1"/>
</dbReference>
<proteinExistence type="inferred from homology"/>
<dbReference type="InterPro" id="IPR000825">
    <property type="entry name" value="SUF_FeS_clus_asmbl_SufBD_core"/>
</dbReference>
<dbReference type="GO" id="GO:0016226">
    <property type="term" value="P:iron-sulfur cluster assembly"/>
    <property type="evidence" value="ECO:0007669"/>
    <property type="project" value="InterPro"/>
</dbReference>
<dbReference type="Proteomes" id="UP000030170">
    <property type="component" value="Unassembled WGS sequence"/>
</dbReference>
<accession>A0A098TIQ2</accession>
<evidence type="ECO:0000313" key="4">
    <source>
        <dbReference type="EMBL" id="KGF71867.1"/>
    </source>
</evidence>
<evidence type="ECO:0008006" key="6">
    <source>
        <dbReference type="Google" id="ProtNLM"/>
    </source>
</evidence>
<comment type="caution">
    <text evidence="4">The sequence shown here is derived from an EMBL/GenBank/DDBJ whole genome shotgun (WGS) entry which is preliminary data.</text>
</comment>
<keyword evidence="5" id="KW-1185">Reference proteome</keyword>